<dbReference type="Proteomes" id="UP000630936">
    <property type="component" value="Unassembled WGS sequence"/>
</dbReference>
<keyword evidence="3" id="KW-1185">Reference proteome</keyword>
<evidence type="ECO:0000313" key="3">
    <source>
        <dbReference type="Proteomes" id="UP000630936"/>
    </source>
</evidence>
<protein>
    <recommendedName>
        <fullName evidence="1">HTH luxR-type domain-containing protein</fullName>
    </recommendedName>
</protein>
<sequence>MLLGGSDPAVLPERPRLLGVQGPETSGTSDIESAIEGARLLLLDALITSRRERFMSTTPVEASQFPLLLSQLMRSGPEQALPVQVICGSLDGLAQQMGADPVELLCREVLDRGHRLTILHHDLAALRIPDLQRLAVLAGAGADVRLLPRSLPTVTVVGAESALLHTSLDCPKQALLIRSPETVRALQRMHDGLRDLAVDFRLVRQAVPVLLRPSPLAEVLEKLCAGMKDESAARQMRVSVRTYRRYVANILKTLDVTSRFEAGMRVSQLGLTDLGRRLSPVSELAQ</sequence>
<name>A0A918QRS2_9ACTN</name>
<reference evidence="2" key="2">
    <citation type="submission" date="2020-09" db="EMBL/GenBank/DDBJ databases">
        <authorList>
            <person name="Sun Q."/>
            <person name="Ohkuma M."/>
        </authorList>
    </citation>
    <scope>NUCLEOTIDE SEQUENCE</scope>
    <source>
        <strain evidence="2">JCM 4988</strain>
    </source>
</reference>
<dbReference type="InterPro" id="IPR016032">
    <property type="entry name" value="Sig_transdc_resp-reg_C-effctor"/>
</dbReference>
<accession>A0A918QRS2</accession>
<feature type="domain" description="HTH luxR-type" evidence="1">
    <location>
        <begin position="213"/>
        <end position="266"/>
    </location>
</feature>
<dbReference type="Pfam" id="PF00196">
    <property type="entry name" value="GerE"/>
    <property type="match status" value="1"/>
</dbReference>
<dbReference type="GO" id="GO:0006355">
    <property type="term" value="P:regulation of DNA-templated transcription"/>
    <property type="evidence" value="ECO:0007669"/>
    <property type="project" value="InterPro"/>
</dbReference>
<organism evidence="2 3">
    <name type="scientific">Streptomyces inusitatus</name>
    <dbReference type="NCBI Taxonomy" id="68221"/>
    <lineage>
        <taxon>Bacteria</taxon>
        <taxon>Bacillati</taxon>
        <taxon>Actinomycetota</taxon>
        <taxon>Actinomycetes</taxon>
        <taxon>Kitasatosporales</taxon>
        <taxon>Streptomycetaceae</taxon>
        <taxon>Streptomyces</taxon>
    </lineage>
</organism>
<dbReference type="InterPro" id="IPR000792">
    <property type="entry name" value="Tscrpt_reg_LuxR_C"/>
</dbReference>
<evidence type="ECO:0000259" key="1">
    <source>
        <dbReference type="SMART" id="SM00421"/>
    </source>
</evidence>
<dbReference type="GO" id="GO:0003677">
    <property type="term" value="F:DNA binding"/>
    <property type="evidence" value="ECO:0007669"/>
    <property type="project" value="InterPro"/>
</dbReference>
<dbReference type="SMART" id="SM00421">
    <property type="entry name" value="HTH_LUXR"/>
    <property type="match status" value="1"/>
</dbReference>
<dbReference type="EMBL" id="BMWG01000051">
    <property type="protein sequence ID" value="GGZ65357.1"/>
    <property type="molecule type" value="Genomic_DNA"/>
</dbReference>
<dbReference type="InterPro" id="IPR036388">
    <property type="entry name" value="WH-like_DNA-bd_sf"/>
</dbReference>
<comment type="caution">
    <text evidence="2">The sequence shown here is derived from an EMBL/GenBank/DDBJ whole genome shotgun (WGS) entry which is preliminary data.</text>
</comment>
<reference evidence="2" key="1">
    <citation type="journal article" date="2014" name="Int. J. Syst. Evol. Microbiol.">
        <title>Complete genome sequence of Corynebacterium casei LMG S-19264T (=DSM 44701T), isolated from a smear-ripened cheese.</title>
        <authorList>
            <consortium name="US DOE Joint Genome Institute (JGI-PGF)"/>
            <person name="Walter F."/>
            <person name="Albersmeier A."/>
            <person name="Kalinowski J."/>
            <person name="Ruckert C."/>
        </authorList>
    </citation>
    <scope>NUCLEOTIDE SEQUENCE</scope>
    <source>
        <strain evidence="2">JCM 4988</strain>
    </source>
</reference>
<dbReference type="AlphaFoldDB" id="A0A918QRS2"/>
<dbReference type="SUPFAM" id="SSF46894">
    <property type="entry name" value="C-terminal effector domain of the bipartite response regulators"/>
    <property type="match status" value="1"/>
</dbReference>
<proteinExistence type="predicted"/>
<evidence type="ECO:0000313" key="2">
    <source>
        <dbReference type="EMBL" id="GGZ65357.1"/>
    </source>
</evidence>
<gene>
    <name evidence="2" type="ORF">GCM10010387_67850</name>
</gene>
<dbReference type="Gene3D" id="1.10.10.10">
    <property type="entry name" value="Winged helix-like DNA-binding domain superfamily/Winged helix DNA-binding domain"/>
    <property type="match status" value="1"/>
</dbReference>